<dbReference type="AlphaFoldDB" id="A0AAJ1F463"/>
<protein>
    <submittedName>
        <fullName evidence="1">Uncharacterized protein</fullName>
    </submittedName>
</protein>
<evidence type="ECO:0000313" key="2">
    <source>
        <dbReference type="Proteomes" id="UP001155380"/>
    </source>
</evidence>
<gene>
    <name evidence="1" type="ORF">NBH21_06395</name>
</gene>
<dbReference type="Proteomes" id="UP001155380">
    <property type="component" value="Unassembled WGS sequence"/>
</dbReference>
<dbReference type="RefSeq" id="WP_250914738.1">
    <property type="nucleotide sequence ID" value="NZ_JAMXLX010000001.1"/>
</dbReference>
<proteinExistence type="predicted"/>
<dbReference type="EMBL" id="JAMXLX010000001">
    <property type="protein sequence ID" value="MCO5956390.1"/>
    <property type="molecule type" value="Genomic_DNA"/>
</dbReference>
<reference evidence="1" key="1">
    <citation type="submission" date="2022-06" db="EMBL/GenBank/DDBJ databases">
        <authorList>
            <person name="Sun Q."/>
        </authorList>
    </citation>
    <scope>NUCLEOTIDE SEQUENCE</scope>
    <source>
        <strain evidence="1">S101</strain>
    </source>
</reference>
<comment type="caution">
    <text evidence="1">The sequence shown here is derived from an EMBL/GenBank/DDBJ whole genome shotgun (WGS) entry which is preliminary data.</text>
</comment>
<sequence>MKLIVRLEPSPNADFYDVKTTTPIRSDQFKNKKALWERTGPSTSFVETNSLNPWDQSKGNIEWELDQNKLLARRSERSTDRLADIWADASSAPPPTATIIENVSGVQEIANEVEEQGPFGPILRGYEGRWREAALELERRQDGDAIGALHHKDVGPIDLVWGKEGNDRSDGLWLGEAHCMAPGGPA</sequence>
<organism evidence="1 2">
    <name type="scientific">Ciceribacter sichuanensis</name>
    <dbReference type="NCBI Taxonomy" id="2949647"/>
    <lineage>
        <taxon>Bacteria</taxon>
        <taxon>Pseudomonadati</taxon>
        <taxon>Pseudomonadota</taxon>
        <taxon>Alphaproteobacteria</taxon>
        <taxon>Hyphomicrobiales</taxon>
        <taxon>Rhizobiaceae</taxon>
        <taxon>Ciceribacter</taxon>
    </lineage>
</organism>
<evidence type="ECO:0000313" key="1">
    <source>
        <dbReference type="EMBL" id="MCO5956390.1"/>
    </source>
</evidence>
<name>A0AAJ1F463_9HYPH</name>
<accession>A0AAJ1F463</accession>